<proteinExistence type="predicted"/>
<dbReference type="Proteomes" id="UP001319104">
    <property type="component" value="Unassembled WGS sequence"/>
</dbReference>
<protein>
    <submittedName>
        <fullName evidence="1">Uncharacterized protein</fullName>
    </submittedName>
</protein>
<dbReference type="RefSeq" id="WP_213946378.1">
    <property type="nucleotide sequence ID" value="NZ_JAHBGI010000014.1"/>
</dbReference>
<comment type="caution">
    <text evidence="1">The sequence shown here is derived from an EMBL/GenBank/DDBJ whole genome shotgun (WGS) entry which is preliminary data.</text>
</comment>
<dbReference type="AlphaFoldDB" id="A0AAP2G2B5"/>
<name>A0AAP2G2B5_9BACT</name>
<evidence type="ECO:0000313" key="1">
    <source>
        <dbReference type="EMBL" id="MBS9525517.1"/>
    </source>
</evidence>
<reference evidence="1 2" key="1">
    <citation type="submission" date="2021-05" db="EMBL/GenBank/DDBJ databases">
        <authorList>
            <person name="Zhang Z.D."/>
            <person name="Osman G."/>
        </authorList>
    </citation>
    <scope>NUCLEOTIDE SEQUENCE [LARGE SCALE GENOMIC DNA]</scope>
    <source>
        <strain evidence="1 2">KCTC 32217</strain>
    </source>
</reference>
<organism evidence="1 2">
    <name type="scientific">Litoribacter ruber</name>
    <dbReference type="NCBI Taxonomy" id="702568"/>
    <lineage>
        <taxon>Bacteria</taxon>
        <taxon>Pseudomonadati</taxon>
        <taxon>Bacteroidota</taxon>
        <taxon>Cytophagia</taxon>
        <taxon>Cytophagales</taxon>
        <taxon>Cyclobacteriaceae</taxon>
        <taxon>Litoribacter</taxon>
    </lineage>
</organism>
<dbReference type="EMBL" id="JAHCMY010000014">
    <property type="protein sequence ID" value="MBS9525517.1"/>
    <property type="molecule type" value="Genomic_DNA"/>
</dbReference>
<evidence type="ECO:0000313" key="2">
    <source>
        <dbReference type="Proteomes" id="UP001319104"/>
    </source>
</evidence>
<gene>
    <name evidence="1" type="ORF">KI659_15985</name>
</gene>
<keyword evidence="2" id="KW-1185">Reference proteome</keyword>
<accession>A0AAP2G2B5</accession>
<sequence>MEHRITISTEDKILIEKILSLVKDEDAVVKLEHYPSPENDKIVDLMNKLSKELEKSTIQDPVSWQRKIRKDRKQPFRGQ</sequence>